<evidence type="ECO:0000256" key="1">
    <source>
        <dbReference type="SAM" id="MobiDB-lite"/>
    </source>
</evidence>
<accession>A0A843UKN4</accession>
<feature type="compositionally biased region" description="Polar residues" evidence="1">
    <location>
        <begin position="31"/>
        <end position="46"/>
    </location>
</feature>
<feature type="region of interest" description="Disordered" evidence="1">
    <location>
        <begin position="1"/>
        <end position="66"/>
    </location>
</feature>
<dbReference type="EMBL" id="NMUH01000922">
    <property type="protein sequence ID" value="MQL86732.1"/>
    <property type="molecule type" value="Genomic_DNA"/>
</dbReference>
<name>A0A843UKN4_COLES</name>
<dbReference type="Proteomes" id="UP000652761">
    <property type="component" value="Unassembled WGS sequence"/>
</dbReference>
<keyword evidence="3" id="KW-1185">Reference proteome</keyword>
<protein>
    <submittedName>
        <fullName evidence="2">Uncharacterized protein</fullName>
    </submittedName>
</protein>
<evidence type="ECO:0000313" key="3">
    <source>
        <dbReference type="Proteomes" id="UP000652761"/>
    </source>
</evidence>
<organism evidence="2 3">
    <name type="scientific">Colocasia esculenta</name>
    <name type="common">Wild taro</name>
    <name type="synonym">Arum esculentum</name>
    <dbReference type="NCBI Taxonomy" id="4460"/>
    <lineage>
        <taxon>Eukaryota</taxon>
        <taxon>Viridiplantae</taxon>
        <taxon>Streptophyta</taxon>
        <taxon>Embryophyta</taxon>
        <taxon>Tracheophyta</taxon>
        <taxon>Spermatophyta</taxon>
        <taxon>Magnoliopsida</taxon>
        <taxon>Liliopsida</taxon>
        <taxon>Araceae</taxon>
        <taxon>Aroideae</taxon>
        <taxon>Colocasieae</taxon>
        <taxon>Colocasia</taxon>
    </lineage>
</organism>
<comment type="caution">
    <text evidence="2">The sequence shown here is derived from an EMBL/GenBank/DDBJ whole genome shotgun (WGS) entry which is preliminary data.</text>
</comment>
<gene>
    <name evidence="2" type="ORF">Taro_019257</name>
</gene>
<sequence>MTSTEHSSTTPPEKAGTQCTTTNHYPHWVQGTPQRVKSQPASYTHTSHNKRKSTSRKGTTPPYTNGLLVHDASIQLEQYNTRTTSQSRSHRREIQLLLHNHKPKNSGDQPTPQPVGHTPRRPMPGTFRDSGLSSLM</sequence>
<evidence type="ECO:0000313" key="2">
    <source>
        <dbReference type="EMBL" id="MQL86732.1"/>
    </source>
</evidence>
<proteinExistence type="predicted"/>
<dbReference type="AlphaFoldDB" id="A0A843UKN4"/>
<reference evidence="2" key="1">
    <citation type="submission" date="2017-07" db="EMBL/GenBank/DDBJ databases">
        <title>Taro Niue Genome Assembly and Annotation.</title>
        <authorList>
            <person name="Atibalentja N."/>
            <person name="Keating K."/>
            <person name="Fields C.J."/>
        </authorList>
    </citation>
    <scope>NUCLEOTIDE SEQUENCE</scope>
    <source>
        <strain evidence="2">Niue_2</strain>
        <tissue evidence="2">Leaf</tissue>
    </source>
</reference>
<feature type="region of interest" description="Disordered" evidence="1">
    <location>
        <begin position="79"/>
        <end position="136"/>
    </location>
</feature>
<feature type="compositionally biased region" description="Low complexity" evidence="1">
    <location>
        <begin position="1"/>
        <end position="13"/>
    </location>
</feature>